<dbReference type="STRING" id="714943.Mucpa_6293"/>
<dbReference type="AlphaFoldDB" id="H1Y3T7"/>
<feature type="chain" id="PRO_5003558754" description="DUF5689 domain-containing protein" evidence="1">
    <location>
        <begin position="24"/>
        <end position="322"/>
    </location>
</feature>
<reference evidence="2" key="1">
    <citation type="submission" date="2011-09" db="EMBL/GenBank/DDBJ databases">
        <title>The permanent draft genome of Mucilaginibacter paludis DSM 18603.</title>
        <authorList>
            <consortium name="US DOE Joint Genome Institute (JGI-PGF)"/>
            <person name="Lucas S."/>
            <person name="Han J."/>
            <person name="Lapidus A."/>
            <person name="Bruce D."/>
            <person name="Goodwin L."/>
            <person name="Pitluck S."/>
            <person name="Peters L."/>
            <person name="Kyrpides N."/>
            <person name="Mavromatis K."/>
            <person name="Ivanova N."/>
            <person name="Mikhailova N."/>
            <person name="Held B."/>
            <person name="Detter J.C."/>
            <person name="Tapia R."/>
            <person name="Han C."/>
            <person name="Land M."/>
            <person name="Hauser L."/>
            <person name="Markowitz V."/>
            <person name="Cheng J.-F."/>
            <person name="Hugenholtz P."/>
            <person name="Woyke T."/>
            <person name="Wu D."/>
            <person name="Tindall B."/>
            <person name="Brambilla E."/>
            <person name="Klenk H.-P."/>
            <person name="Eisen J.A."/>
        </authorList>
    </citation>
    <scope>NUCLEOTIDE SEQUENCE [LARGE SCALE GENOMIC DNA]</scope>
    <source>
        <strain evidence="2">DSM 18603</strain>
    </source>
</reference>
<sequence>MLKIKNYASWAKALLLFTMLLLGACQKHDFALQSSEIVFTKDVSNVAQWYNSQLISTAADTGFASLNKPDWTKTTVKQVGGTSTFTTPVYTNGAISRDVIIELTGEVYTGVVKEYKKVDKYFTTVHVYSINGKPIEEGYINATNNYHVTKTWQKNPMGSTLRVMDIGSEPGSGGSSAEDDAAARFFTNTEAQPVSETISISTDLLPDPNKRNRRYIWTFAKGATYNLESTEHAIQSRLSATAPWTFDSLTHFSDGLTHSLITGGTFSYHIVDANATVGTYNAIMNIKFNTISTFNVRSVPTTVTSADINSAKVWNVNDPDTK</sequence>
<dbReference type="HOGENOM" id="CLU_862812_0_0_10"/>
<protein>
    <recommendedName>
        <fullName evidence="4">DUF5689 domain-containing protein</fullName>
    </recommendedName>
</protein>
<evidence type="ECO:0000313" key="3">
    <source>
        <dbReference type="Proteomes" id="UP000002774"/>
    </source>
</evidence>
<accession>H1Y3T7</accession>
<evidence type="ECO:0008006" key="4">
    <source>
        <dbReference type="Google" id="ProtNLM"/>
    </source>
</evidence>
<keyword evidence="1" id="KW-0732">Signal</keyword>
<organism evidence="2 3">
    <name type="scientific">Mucilaginibacter paludis DSM 18603</name>
    <dbReference type="NCBI Taxonomy" id="714943"/>
    <lineage>
        <taxon>Bacteria</taxon>
        <taxon>Pseudomonadati</taxon>
        <taxon>Bacteroidota</taxon>
        <taxon>Sphingobacteriia</taxon>
        <taxon>Sphingobacteriales</taxon>
        <taxon>Sphingobacteriaceae</taxon>
        <taxon>Mucilaginibacter</taxon>
    </lineage>
</organism>
<keyword evidence="3" id="KW-1185">Reference proteome</keyword>
<dbReference type="Proteomes" id="UP000002774">
    <property type="component" value="Chromosome"/>
</dbReference>
<name>H1Y3T7_9SPHI</name>
<gene>
    <name evidence="2" type="ORF">Mucpa_6293</name>
</gene>
<dbReference type="EMBL" id="CM001403">
    <property type="protein sequence ID" value="EHQ30349.1"/>
    <property type="molecule type" value="Genomic_DNA"/>
</dbReference>
<dbReference type="RefSeq" id="WP_008512006.1">
    <property type="nucleotide sequence ID" value="NZ_CM001403.1"/>
</dbReference>
<dbReference type="PROSITE" id="PS51257">
    <property type="entry name" value="PROKAR_LIPOPROTEIN"/>
    <property type="match status" value="1"/>
</dbReference>
<evidence type="ECO:0000313" key="2">
    <source>
        <dbReference type="EMBL" id="EHQ30349.1"/>
    </source>
</evidence>
<feature type="signal peptide" evidence="1">
    <location>
        <begin position="1"/>
        <end position="23"/>
    </location>
</feature>
<evidence type="ECO:0000256" key="1">
    <source>
        <dbReference type="SAM" id="SignalP"/>
    </source>
</evidence>
<proteinExistence type="predicted"/>